<dbReference type="OrthoDB" id="5295681at2"/>
<dbReference type="EMBL" id="AP018558">
    <property type="protein sequence ID" value="BBD77402.1"/>
    <property type="molecule type" value="Genomic_DNA"/>
</dbReference>
<evidence type="ECO:0000313" key="3">
    <source>
        <dbReference type="Proteomes" id="UP000262004"/>
    </source>
</evidence>
<evidence type="ECO:0000313" key="2">
    <source>
        <dbReference type="EMBL" id="BBD77402.1"/>
    </source>
</evidence>
<protein>
    <submittedName>
        <fullName evidence="2">Uncharacterized protein</fullName>
    </submittedName>
</protein>
<dbReference type="RefSeq" id="WP_119335141.1">
    <property type="nucleotide sequence ID" value="NZ_AP018558.1"/>
</dbReference>
<name>A0A2Z6DYL6_HYDTE</name>
<proteinExistence type="predicted"/>
<reference evidence="2 3" key="1">
    <citation type="submission" date="2018-04" db="EMBL/GenBank/DDBJ databases">
        <title>Complete genome sequence of Hydrogenophilus thermoluteolus TH-1.</title>
        <authorList>
            <person name="Arai H."/>
        </authorList>
    </citation>
    <scope>NUCLEOTIDE SEQUENCE [LARGE SCALE GENOMIC DNA]</scope>
    <source>
        <strain evidence="2 3">TH-1</strain>
    </source>
</reference>
<feature type="region of interest" description="Disordered" evidence="1">
    <location>
        <begin position="1"/>
        <end position="21"/>
    </location>
</feature>
<keyword evidence="3" id="KW-1185">Reference proteome</keyword>
<dbReference type="KEGG" id="htl:HPTL_1138"/>
<dbReference type="Proteomes" id="UP000262004">
    <property type="component" value="Chromosome"/>
</dbReference>
<evidence type="ECO:0000256" key="1">
    <source>
        <dbReference type="SAM" id="MobiDB-lite"/>
    </source>
</evidence>
<organism evidence="2 3">
    <name type="scientific">Hydrogenophilus thermoluteolus</name>
    <name type="common">Pseudomonas hydrogenothermophila</name>
    <dbReference type="NCBI Taxonomy" id="297"/>
    <lineage>
        <taxon>Bacteria</taxon>
        <taxon>Pseudomonadati</taxon>
        <taxon>Pseudomonadota</taxon>
        <taxon>Hydrogenophilia</taxon>
        <taxon>Hydrogenophilales</taxon>
        <taxon>Hydrogenophilaceae</taxon>
        <taxon>Hydrogenophilus</taxon>
    </lineage>
</organism>
<gene>
    <name evidence="2" type="ORF">HPTL_1138</name>
</gene>
<sequence>MSDAIFRKTEKGQEEIKTRSAGLNPRQRRILILIDGQKSVSQLRELAATDDLTHVLSTLEELGLIELVGTVDETGATQSVDRIESITAFRPLPDPPNPKELEMARNFMINTLRTFSATPIDHLSLIEDIAAAPDHEVLRALFGRWYQAIVETTQGRARAEQLRLDLLKVL</sequence>
<accession>A0A2Z6DYL6</accession>
<dbReference type="AlphaFoldDB" id="A0A2Z6DYL6"/>
<feature type="compositionally biased region" description="Basic and acidic residues" evidence="1">
    <location>
        <begin position="1"/>
        <end position="18"/>
    </location>
</feature>